<dbReference type="AlphaFoldDB" id="A0A2I0I8V2"/>
<name>A0A2I0I8V2_PUNGR</name>
<accession>A0A2I0I8V2</accession>
<reference evidence="2 3" key="1">
    <citation type="submission" date="2017-11" db="EMBL/GenBank/DDBJ databases">
        <title>De-novo sequencing of pomegranate (Punica granatum L.) genome.</title>
        <authorList>
            <person name="Akparov Z."/>
            <person name="Amiraslanov A."/>
            <person name="Hajiyeva S."/>
            <person name="Abbasov M."/>
            <person name="Kaur K."/>
            <person name="Hamwieh A."/>
            <person name="Solovyev V."/>
            <person name="Salamov A."/>
            <person name="Braich B."/>
            <person name="Kosarev P."/>
            <person name="Mahmoud A."/>
            <person name="Hajiyev E."/>
            <person name="Babayeva S."/>
            <person name="Izzatullayeva V."/>
            <person name="Mammadov A."/>
            <person name="Mammadov A."/>
            <person name="Sharifova S."/>
            <person name="Ojaghi J."/>
            <person name="Eynullazada K."/>
            <person name="Bayramov B."/>
            <person name="Abdulazimova A."/>
            <person name="Shahmuradov I."/>
        </authorList>
    </citation>
    <scope>NUCLEOTIDE SEQUENCE [LARGE SCALE GENOMIC DNA]</scope>
    <source>
        <strain evidence="3">cv. AG2017</strain>
        <tissue evidence="2">Leaf</tissue>
    </source>
</reference>
<dbReference type="EMBL" id="PGOL01003557">
    <property type="protein sequence ID" value="PKI40435.1"/>
    <property type="molecule type" value="Genomic_DNA"/>
</dbReference>
<evidence type="ECO:0000313" key="3">
    <source>
        <dbReference type="Proteomes" id="UP000233551"/>
    </source>
</evidence>
<evidence type="ECO:0000256" key="1">
    <source>
        <dbReference type="SAM" id="MobiDB-lite"/>
    </source>
</evidence>
<feature type="compositionally biased region" description="Basic and acidic residues" evidence="1">
    <location>
        <begin position="35"/>
        <end position="44"/>
    </location>
</feature>
<dbReference type="Proteomes" id="UP000233551">
    <property type="component" value="Unassembled WGS sequence"/>
</dbReference>
<sequence length="172" mass="18130">MSPNPLKCPQWSRQAGHACARLSNAAWECPPSRGRATDAREKESPLANLRPESRGPASYPGLGVRVHTGWTGAGPASWAERTGAGPGAANWAECAGAGPRMGLGRRRELGHWGSSWAGSTASCAGRAGTGPNLRVRRSGSNVGSVRTVFAELDWAESARLDLRKTEKDESSP</sequence>
<organism evidence="2 3">
    <name type="scientific">Punica granatum</name>
    <name type="common">Pomegranate</name>
    <dbReference type="NCBI Taxonomy" id="22663"/>
    <lineage>
        <taxon>Eukaryota</taxon>
        <taxon>Viridiplantae</taxon>
        <taxon>Streptophyta</taxon>
        <taxon>Embryophyta</taxon>
        <taxon>Tracheophyta</taxon>
        <taxon>Spermatophyta</taxon>
        <taxon>Magnoliopsida</taxon>
        <taxon>eudicotyledons</taxon>
        <taxon>Gunneridae</taxon>
        <taxon>Pentapetalae</taxon>
        <taxon>rosids</taxon>
        <taxon>malvids</taxon>
        <taxon>Myrtales</taxon>
        <taxon>Lythraceae</taxon>
        <taxon>Punica</taxon>
    </lineage>
</organism>
<evidence type="ECO:0000313" key="2">
    <source>
        <dbReference type="EMBL" id="PKI40435.1"/>
    </source>
</evidence>
<feature type="region of interest" description="Disordered" evidence="1">
    <location>
        <begin position="118"/>
        <end position="141"/>
    </location>
</feature>
<gene>
    <name evidence="2" type="ORF">CRG98_039175</name>
</gene>
<proteinExistence type="predicted"/>
<comment type="caution">
    <text evidence="2">The sequence shown here is derived from an EMBL/GenBank/DDBJ whole genome shotgun (WGS) entry which is preliminary data.</text>
</comment>
<keyword evidence="3" id="KW-1185">Reference proteome</keyword>
<feature type="region of interest" description="Disordered" evidence="1">
    <location>
        <begin position="28"/>
        <end position="63"/>
    </location>
</feature>
<protein>
    <submittedName>
        <fullName evidence="2">Uncharacterized protein</fullName>
    </submittedName>
</protein>